<dbReference type="PANTHER" id="PTHR31302:SF0">
    <property type="entry name" value="TRANSMEMBRANE PROTEIN WITH METALLOPHOSPHOESTERASE DOMAIN"/>
    <property type="match status" value="1"/>
</dbReference>
<evidence type="ECO:0000313" key="5">
    <source>
        <dbReference type="EMBL" id="KAK2953543.1"/>
    </source>
</evidence>
<feature type="coiled-coil region" evidence="1">
    <location>
        <begin position="504"/>
        <end position="549"/>
    </location>
</feature>
<dbReference type="InterPro" id="IPR051158">
    <property type="entry name" value="Metallophosphoesterase_sf"/>
</dbReference>
<dbReference type="Gene3D" id="3.60.21.10">
    <property type="match status" value="1"/>
</dbReference>
<feature type="region of interest" description="Disordered" evidence="2">
    <location>
        <begin position="303"/>
        <end position="346"/>
    </location>
</feature>
<evidence type="ECO:0000256" key="3">
    <source>
        <dbReference type="SAM" id="Phobius"/>
    </source>
</evidence>
<feature type="compositionally biased region" description="Basic and acidic residues" evidence="2">
    <location>
        <begin position="589"/>
        <end position="599"/>
    </location>
</feature>
<feature type="compositionally biased region" description="Polar residues" evidence="2">
    <location>
        <begin position="194"/>
        <end position="208"/>
    </location>
</feature>
<feature type="region of interest" description="Disordered" evidence="2">
    <location>
        <begin position="579"/>
        <end position="632"/>
    </location>
</feature>
<evidence type="ECO:0000313" key="6">
    <source>
        <dbReference type="Proteomes" id="UP001281761"/>
    </source>
</evidence>
<dbReference type="Pfam" id="PF00149">
    <property type="entry name" value="Metallophos"/>
    <property type="match status" value="1"/>
</dbReference>
<keyword evidence="6" id="KW-1185">Reference proteome</keyword>
<feature type="domain" description="Calcineurin-like phosphoesterase" evidence="4">
    <location>
        <begin position="826"/>
        <end position="1027"/>
    </location>
</feature>
<feature type="transmembrane region" description="Helical" evidence="3">
    <location>
        <begin position="784"/>
        <end position="803"/>
    </location>
</feature>
<organism evidence="5 6">
    <name type="scientific">Blattamonas nauphoetae</name>
    <dbReference type="NCBI Taxonomy" id="2049346"/>
    <lineage>
        <taxon>Eukaryota</taxon>
        <taxon>Metamonada</taxon>
        <taxon>Preaxostyla</taxon>
        <taxon>Oxymonadida</taxon>
        <taxon>Blattamonas</taxon>
    </lineage>
</organism>
<feature type="compositionally biased region" description="Basic and acidic residues" evidence="2">
    <location>
        <begin position="309"/>
        <end position="318"/>
    </location>
</feature>
<reference evidence="5 6" key="1">
    <citation type="journal article" date="2022" name="bioRxiv">
        <title>Genomics of Preaxostyla Flagellates Illuminates Evolutionary Transitions and the Path Towards Mitochondrial Loss.</title>
        <authorList>
            <person name="Novak L.V.F."/>
            <person name="Treitli S.C."/>
            <person name="Pyrih J."/>
            <person name="Halakuc P."/>
            <person name="Pipaliya S.V."/>
            <person name="Vacek V."/>
            <person name="Brzon O."/>
            <person name="Soukal P."/>
            <person name="Eme L."/>
            <person name="Dacks J.B."/>
            <person name="Karnkowska A."/>
            <person name="Elias M."/>
            <person name="Hampl V."/>
        </authorList>
    </citation>
    <scope>NUCLEOTIDE SEQUENCE [LARGE SCALE GENOMIC DNA]</scope>
    <source>
        <strain evidence="5">NAU3</strain>
        <tissue evidence="5">Gut</tissue>
    </source>
</reference>
<feature type="coiled-coil region" evidence="1">
    <location>
        <begin position="210"/>
        <end position="244"/>
    </location>
</feature>
<dbReference type="EMBL" id="JARBJD010000090">
    <property type="protein sequence ID" value="KAK2953543.1"/>
    <property type="molecule type" value="Genomic_DNA"/>
</dbReference>
<name>A0ABQ9XMA7_9EUKA</name>
<feature type="compositionally biased region" description="Basic and acidic residues" evidence="2">
    <location>
        <begin position="606"/>
        <end position="615"/>
    </location>
</feature>
<gene>
    <name evidence="5" type="ORF">BLNAU_11543</name>
</gene>
<feature type="region of interest" description="Disordered" evidence="2">
    <location>
        <begin position="162"/>
        <end position="208"/>
    </location>
</feature>
<keyword evidence="3" id="KW-1133">Transmembrane helix</keyword>
<feature type="transmembrane region" description="Helical" evidence="3">
    <location>
        <begin position="716"/>
        <end position="736"/>
    </location>
</feature>
<dbReference type="SUPFAM" id="SSF56300">
    <property type="entry name" value="Metallo-dependent phosphatases"/>
    <property type="match status" value="1"/>
</dbReference>
<accession>A0ABQ9XMA7</accession>
<protein>
    <submittedName>
        <fullName evidence="5">Ser/Thr phosphatase family protein</fullName>
    </submittedName>
</protein>
<evidence type="ECO:0000256" key="1">
    <source>
        <dbReference type="SAM" id="Coils"/>
    </source>
</evidence>
<keyword evidence="3" id="KW-0812">Transmembrane</keyword>
<evidence type="ECO:0000256" key="2">
    <source>
        <dbReference type="SAM" id="MobiDB-lite"/>
    </source>
</evidence>
<keyword evidence="3" id="KW-0472">Membrane</keyword>
<dbReference type="InterPro" id="IPR004843">
    <property type="entry name" value="Calcineurin-like_PHP"/>
</dbReference>
<dbReference type="InterPro" id="IPR029052">
    <property type="entry name" value="Metallo-depent_PP-like"/>
</dbReference>
<feature type="compositionally biased region" description="Polar residues" evidence="2">
    <location>
        <begin position="162"/>
        <end position="172"/>
    </location>
</feature>
<feature type="compositionally biased region" description="Pro residues" evidence="2">
    <location>
        <begin position="181"/>
        <end position="191"/>
    </location>
</feature>
<keyword evidence="1" id="KW-0175">Coiled coil</keyword>
<dbReference type="PANTHER" id="PTHR31302">
    <property type="entry name" value="TRANSMEMBRANE PROTEIN WITH METALLOPHOSPHOESTERASE DOMAIN-RELATED"/>
    <property type="match status" value="1"/>
</dbReference>
<comment type="caution">
    <text evidence="5">The sequence shown here is derived from an EMBL/GenBank/DDBJ whole genome shotgun (WGS) entry which is preliminary data.</text>
</comment>
<proteinExistence type="predicted"/>
<dbReference type="Proteomes" id="UP001281761">
    <property type="component" value="Unassembled WGS sequence"/>
</dbReference>
<sequence length="1100" mass="125708">MERLQNFISSRATISVKIVLSILIRIHSLDNDILSLVESVLDEQDYESCWNHAYYLTTLLFRNQQFIPLLSESSKLVLYLKDRLETTDPDLLNFSIFTCLEYLPNSQDLDISEEVRYPYQNVQNSPLYWINTPNFEDLDSILTDTDKAELQALIIEDTPLDTPQSFHQFSQSEPTQTRQATPPPTQEPPSPSTFLSTHHTPDNTLSLSDTHNLKKEIHRLTRKNAELEQRLHETELKYLSLKQRRTNGLDEGEAVQKLKDGKVFERELGYIRRRMEEDEKEKLKAFSLMNRACITLLDVTRHTATSRDPALRKEKETTPQRNKGRTGKSDAQKSPMHASTWLDEERTELDLSSVEQMLSSEDREHISFAKSMLNPQQPHNKRSHTLQRFVTLSSQMVKEMGAKERSLLKQVVGQDYAHVIEETETALAVDHTSTNTHSTSPLLATLPLILATISTSRVVRSRLTSLTQQLLQEKTEKSALLSDPLRAPLDVRADQVEQDCLRRLTFINAQIDERERENKRLRDERTQMEEDYKQQISAFQHETARMEEECEQSRLRQDTQSAEIERLAETVLQQSKQISTLKHQLSRTKTSEQHLRETNEELSGSLRKEMHENKRLTRSMKRHQTAELEADAETSELSRSAVIISRTCDNSHEDTRKGVAIMPAILIHQMMNSHNLLLSLLSTTLEKMGQDEVSTNLPVCVNLTWLFDSQMAKHPWLWGLFGGLSLIILLCIVLFMGASQQFNSSFFVVASSLGMDILYGFIDLLIPTIVCEIVFAAYKASRHYKLMISGIVVGVVFIWEILGHIPGNFRRKRYVTVHSTKVRSSFRLVHLTDIHMGSLNGGRLAQIAKEVNQLNPDVVCITGDLTDTKRIVQINQPTEDSEKLLPSNAFYPLTQILAPSGVFFVTGNHDLMAGREDLMTILAKCPNVKVLDNTSVVVPITNSETTIKMVGIEDGSAEYFTSVADNICSSVLKNSTVVDRNQIESPVTEQTDPMFTILLHHRPHKRVWRDVMRQLQTDMFLAGHTHAGQLSFMRPLVWFVHRPDVWLSSPDEQDRLINSSKKLFDKPFMYVNPGTGTWGSRKRTSFFDEITIFDISPSVI</sequence>
<evidence type="ECO:0000259" key="4">
    <source>
        <dbReference type="Pfam" id="PF00149"/>
    </source>
</evidence>